<reference evidence="2" key="1">
    <citation type="journal article" date="2019" name="Int. J. Syst. Evol. Microbiol.">
        <title>The Global Catalogue of Microorganisms (GCM) 10K type strain sequencing project: providing services to taxonomists for standard genome sequencing and annotation.</title>
        <authorList>
            <consortium name="The Broad Institute Genomics Platform"/>
            <consortium name="The Broad Institute Genome Sequencing Center for Infectious Disease"/>
            <person name="Wu L."/>
            <person name="Ma J."/>
        </authorList>
    </citation>
    <scope>NUCLEOTIDE SEQUENCE [LARGE SCALE GENOMIC DNA]</scope>
    <source>
        <strain evidence="2">CCM 7480</strain>
    </source>
</reference>
<gene>
    <name evidence="1" type="ORF">ACFOPH_14790</name>
</gene>
<dbReference type="EMBL" id="JBHRVV010000001">
    <property type="protein sequence ID" value="MFC3459501.1"/>
    <property type="molecule type" value="Genomic_DNA"/>
</dbReference>
<evidence type="ECO:0008006" key="3">
    <source>
        <dbReference type="Google" id="ProtNLM"/>
    </source>
</evidence>
<name>A0ABV7PM46_9BURK</name>
<dbReference type="PROSITE" id="PS50890">
    <property type="entry name" value="PUA"/>
    <property type="match status" value="1"/>
</dbReference>
<dbReference type="InterPro" id="IPR043502">
    <property type="entry name" value="DNA/RNA_pol_sf"/>
</dbReference>
<dbReference type="RefSeq" id="WP_379736091.1">
    <property type="nucleotide sequence ID" value="NZ_JBHRVV010000001.1"/>
</dbReference>
<comment type="caution">
    <text evidence="1">The sequence shown here is derived from an EMBL/GenBank/DDBJ whole genome shotgun (WGS) entry which is preliminary data.</text>
</comment>
<dbReference type="SUPFAM" id="SSF56672">
    <property type="entry name" value="DNA/RNA polymerases"/>
    <property type="match status" value="1"/>
</dbReference>
<protein>
    <recommendedName>
        <fullName evidence="3">DNA-directed DNA polymerase</fullName>
    </recommendedName>
</protein>
<sequence length="997" mass="111801">MENETVGFDDEDDACEVEEAYVDLCARDKDNETLLMHLDIVFGPLMKHCAETCTNPLNSVPLLETSPLLRPDPEQMRAQSLAALERFRAQGKFKPGEHTAGKRSARKGKDVVYIGFDAEWEEKSKGRNHVLSVQFHLVGPTGRIYEKVFDMNASERGGERMRLADALQEVLEGAEDEDVLLEWPREVVLVGFFTRADITVFSDFKQHLRPQLDGVGGTLASVKGAAKIALPLTLDRIARIKSQHRFVVGDDFDPKELSVRLIDARLFVPPGTNLSKLGSMLGLAKLELPAGYRKDQMSVFQRKDPEAFNRYGLRDAEIAVWFVLWVRWFSRRYLHLPALAATASGMAVHLAEKCMHEDGVLPDVALNFEKVELLRFDARTGLPRRFSERHPSPKRGWLEKFLADCYQGGRNECYWFGPTPIMKYSDPDLAGAYVTTLVELKTLDYDKVYTSTNLNDFLGDVAGFAEVAFCFPDGTAHPCLPVNAGERGLIFPRRGISLCTSPEIELAVTMGAEISIRFGYIIPWAERSDLIRRSQDVAKSLRRGKTRLRMTSPGTDMAGSVDGVGSQRHYRPFESFAIRIRDHRSKFRRKTLPFEFVKLLGNSLYGKTGQGFRDKRTFGPREMGSVKVGQSRVSEPAVAALVCGMVRAVVGEILARLPDGIPAVSCTTDGMIVGGELADLDLSGPICTRFRELVELVTPGMPMLENKHTVSQVVAMRTRGQLTGLPYGSEPIVLAKTSVRPPSDAADPNLWMVKLFADRAPGQMMQQESFISMRDQLTKGWDLQMERSEVKLNLEFDFKRKPVKPHLGRIGLAGVEHLAFDTEPWDTVDQAVEARMLFDGWRRDRCLKTLADFEDWQAYYSLQISNTRRRSAMTQKSVSGGQEIDSSDKANLVRGSQGGIYKTKRTGYVGIAVRAFLIAYSQRKWGLDGTERMTQAALSKWLTDQGYPTSLSSVKNASRSKLHDEAVPHTADVERFIDVACAKFPRLERDRFFIKPL</sequence>
<organism evidence="1 2">
    <name type="scientific">Massilia haematophila</name>
    <dbReference type="NCBI Taxonomy" id="457923"/>
    <lineage>
        <taxon>Bacteria</taxon>
        <taxon>Pseudomonadati</taxon>
        <taxon>Pseudomonadota</taxon>
        <taxon>Betaproteobacteria</taxon>
        <taxon>Burkholderiales</taxon>
        <taxon>Oxalobacteraceae</taxon>
        <taxon>Telluria group</taxon>
        <taxon>Massilia</taxon>
    </lineage>
</organism>
<accession>A0ABV7PM46</accession>
<evidence type="ECO:0000313" key="2">
    <source>
        <dbReference type="Proteomes" id="UP001595665"/>
    </source>
</evidence>
<evidence type="ECO:0000313" key="1">
    <source>
        <dbReference type="EMBL" id="MFC3459501.1"/>
    </source>
</evidence>
<keyword evidence="2" id="KW-1185">Reference proteome</keyword>
<proteinExistence type="predicted"/>
<dbReference type="Proteomes" id="UP001595665">
    <property type="component" value="Unassembled WGS sequence"/>
</dbReference>